<dbReference type="RefSeq" id="WP_091510380.1">
    <property type="nucleotide sequence ID" value="NZ_FOLE01000004.1"/>
</dbReference>
<reference evidence="2 3" key="1">
    <citation type="submission" date="2016-10" db="EMBL/GenBank/DDBJ databases">
        <authorList>
            <person name="de Groot N.N."/>
        </authorList>
    </citation>
    <scope>NUCLEOTIDE SEQUENCE [LARGE SCALE GENOMIC DNA]</scope>
    <source>
        <strain evidence="2 3">DSM 6793</strain>
    </source>
</reference>
<protein>
    <recommendedName>
        <fullName evidence="4">DUF2306 domain-containing protein</fullName>
    </recommendedName>
</protein>
<feature type="transmembrane region" description="Helical" evidence="1">
    <location>
        <begin position="6"/>
        <end position="30"/>
    </location>
</feature>
<feature type="transmembrane region" description="Helical" evidence="1">
    <location>
        <begin position="127"/>
        <end position="145"/>
    </location>
</feature>
<dbReference type="STRING" id="927664.SAMN05421780_10411"/>
<feature type="transmembrane region" description="Helical" evidence="1">
    <location>
        <begin position="184"/>
        <end position="203"/>
    </location>
</feature>
<evidence type="ECO:0000313" key="3">
    <source>
        <dbReference type="Proteomes" id="UP000199514"/>
    </source>
</evidence>
<sequence>MENTINILIYIHAFTGGLGLITGLISIFVQKGSTNHKKAGKIFSYAMLISALISLVVARMPNHENLFLFLIGVFTIYMILAGNRALTLKNKTQADLTDKLVSGSMLITSIGMLAIGIFGMIQKIDNSILYVFFGGFGAFMSLKDFQTFRTFTTQKNAWLISHLGRMIGALIASVTAFLVAGLNIGSILVWILPTIIGTAYIIYWSRRYAPKKAV</sequence>
<organism evidence="2 3">
    <name type="scientific">Flexibacter flexilis DSM 6793</name>
    <dbReference type="NCBI Taxonomy" id="927664"/>
    <lineage>
        <taxon>Bacteria</taxon>
        <taxon>Pseudomonadati</taxon>
        <taxon>Bacteroidota</taxon>
        <taxon>Cytophagia</taxon>
        <taxon>Cytophagales</taxon>
        <taxon>Flexibacteraceae</taxon>
        <taxon>Flexibacter</taxon>
    </lineage>
</organism>
<feature type="transmembrane region" description="Helical" evidence="1">
    <location>
        <begin position="100"/>
        <end position="121"/>
    </location>
</feature>
<accession>A0A1I1HS54</accession>
<keyword evidence="3" id="KW-1185">Reference proteome</keyword>
<dbReference type="Proteomes" id="UP000199514">
    <property type="component" value="Unassembled WGS sequence"/>
</dbReference>
<feature type="transmembrane region" description="Helical" evidence="1">
    <location>
        <begin position="66"/>
        <end position="88"/>
    </location>
</feature>
<evidence type="ECO:0008006" key="4">
    <source>
        <dbReference type="Google" id="ProtNLM"/>
    </source>
</evidence>
<evidence type="ECO:0000256" key="1">
    <source>
        <dbReference type="SAM" id="Phobius"/>
    </source>
</evidence>
<dbReference type="OrthoDB" id="5984490at2"/>
<name>A0A1I1HS54_9BACT</name>
<feature type="transmembrane region" description="Helical" evidence="1">
    <location>
        <begin position="42"/>
        <end position="60"/>
    </location>
</feature>
<dbReference type="EMBL" id="FOLE01000004">
    <property type="protein sequence ID" value="SFC24798.1"/>
    <property type="molecule type" value="Genomic_DNA"/>
</dbReference>
<feature type="transmembrane region" description="Helical" evidence="1">
    <location>
        <begin position="157"/>
        <end position="178"/>
    </location>
</feature>
<proteinExistence type="predicted"/>
<evidence type="ECO:0000313" key="2">
    <source>
        <dbReference type="EMBL" id="SFC24798.1"/>
    </source>
</evidence>
<gene>
    <name evidence="2" type="ORF">SAMN05421780_10411</name>
</gene>
<keyword evidence="1" id="KW-1133">Transmembrane helix</keyword>
<keyword evidence="1" id="KW-0812">Transmembrane</keyword>
<keyword evidence="1" id="KW-0472">Membrane</keyword>
<dbReference type="AlphaFoldDB" id="A0A1I1HS54"/>